<accession>A0A378IZ32</accession>
<dbReference type="InterPro" id="IPR029045">
    <property type="entry name" value="ClpP/crotonase-like_dom_sf"/>
</dbReference>
<dbReference type="EMBL" id="UGNY01000001">
    <property type="protein sequence ID" value="STX39731.1"/>
    <property type="molecule type" value="Genomic_DNA"/>
</dbReference>
<proteinExistence type="predicted"/>
<dbReference type="Pfam" id="PF01972">
    <property type="entry name" value="SDH_protease"/>
    <property type="match status" value="1"/>
</dbReference>
<sequence length="290" mass="33775">MLDTFILNQINEHAEALEEKLAGDVIYYYGPTHLSLIKPFRDLIERLAANPQKRERICIFLKTTGGQVEQVEKMVDILRHHYKEIWFFVPDFAMSAGTIFCMSGDKIFMDYSSSLGPIDPQVPIKDNGIEKIVPALGMLEQVEKLIEKSRDNSITPAEYAILQSQNLALLNLYEHAKGLSIDLAENWLANYKFKNWNVHRTDPEKLNQKVTQDEKMERAKEIVKKLVDHKLWHSHGRFIGPTMLRNVLRIEIDDYPEDAVTLIRSYNDLLTDFIEQKNYIYYMHDKAKTE</sequence>
<evidence type="ECO:0000313" key="2">
    <source>
        <dbReference type="Proteomes" id="UP000254033"/>
    </source>
</evidence>
<dbReference type="GO" id="GO:0016020">
    <property type="term" value="C:membrane"/>
    <property type="evidence" value="ECO:0007669"/>
    <property type="project" value="InterPro"/>
</dbReference>
<dbReference type="PANTHER" id="PTHR35984:SF1">
    <property type="entry name" value="PERIPLASMIC SERINE PROTEASE"/>
    <property type="match status" value="1"/>
</dbReference>
<dbReference type="InterPro" id="IPR002825">
    <property type="entry name" value="Pept_S49_ser-pept_pro"/>
</dbReference>
<dbReference type="Gene3D" id="3.90.226.10">
    <property type="entry name" value="2-enoyl-CoA Hydratase, Chain A, domain 1"/>
    <property type="match status" value="1"/>
</dbReference>
<dbReference type="SUPFAM" id="SSF52096">
    <property type="entry name" value="ClpP/crotonase"/>
    <property type="match status" value="1"/>
</dbReference>
<reference evidence="1 2" key="1">
    <citation type="submission" date="2018-06" db="EMBL/GenBank/DDBJ databases">
        <authorList>
            <consortium name="Pathogen Informatics"/>
            <person name="Doyle S."/>
        </authorList>
    </citation>
    <scope>NUCLEOTIDE SEQUENCE [LARGE SCALE GENOMIC DNA]</scope>
    <source>
        <strain evidence="1 2">NCTC11978</strain>
    </source>
</reference>
<dbReference type="PANTHER" id="PTHR35984">
    <property type="entry name" value="PERIPLASMIC SERINE PROTEASE"/>
    <property type="match status" value="1"/>
</dbReference>
<gene>
    <name evidence="1" type="ORF">NCTC11978_02937</name>
</gene>
<evidence type="ECO:0000313" key="1">
    <source>
        <dbReference type="EMBL" id="STX39731.1"/>
    </source>
</evidence>
<protein>
    <submittedName>
        <fullName evidence="1">Serine dehydrogenase proteinase</fullName>
    </submittedName>
</protein>
<dbReference type="RefSeq" id="WP_115176104.1">
    <property type="nucleotide sequence ID" value="NZ_UGNY01000001.1"/>
</dbReference>
<dbReference type="Proteomes" id="UP000254033">
    <property type="component" value="Unassembled WGS sequence"/>
</dbReference>
<name>A0A378IZ32_9GAMM</name>
<dbReference type="AlphaFoldDB" id="A0A378IZ32"/>
<organism evidence="1 2">
    <name type="scientific">Legionella feeleii</name>
    <dbReference type="NCBI Taxonomy" id="453"/>
    <lineage>
        <taxon>Bacteria</taxon>
        <taxon>Pseudomonadati</taxon>
        <taxon>Pseudomonadota</taxon>
        <taxon>Gammaproteobacteria</taxon>
        <taxon>Legionellales</taxon>
        <taxon>Legionellaceae</taxon>
        <taxon>Legionella</taxon>
    </lineage>
</organism>